<evidence type="ECO:0000313" key="2">
    <source>
        <dbReference type="EMBL" id="KDN46487.1"/>
    </source>
</evidence>
<gene>
    <name evidence="2" type="ORF">K437DRAFT_256211</name>
</gene>
<dbReference type="RefSeq" id="XP_013243576.1">
    <property type="nucleotide sequence ID" value="XM_013388122.1"/>
</dbReference>
<name>A0A066VXP5_TILAU</name>
<comment type="caution">
    <text evidence="2">The sequence shown here is derived from an EMBL/GenBank/DDBJ whole genome shotgun (WGS) entry which is preliminary data.</text>
</comment>
<dbReference type="Proteomes" id="UP000027361">
    <property type="component" value="Unassembled WGS sequence"/>
</dbReference>
<organism evidence="2 3">
    <name type="scientific">Tilletiaria anomala (strain ATCC 24038 / CBS 436.72 / UBC 951)</name>
    <dbReference type="NCBI Taxonomy" id="1037660"/>
    <lineage>
        <taxon>Eukaryota</taxon>
        <taxon>Fungi</taxon>
        <taxon>Dikarya</taxon>
        <taxon>Basidiomycota</taxon>
        <taxon>Ustilaginomycotina</taxon>
        <taxon>Exobasidiomycetes</taxon>
        <taxon>Georgefischeriales</taxon>
        <taxon>Tilletiariaceae</taxon>
        <taxon>Tilletiaria</taxon>
    </lineage>
</organism>
<evidence type="ECO:0000313" key="3">
    <source>
        <dbReference type="Proteomes" id="UP000027361"/>
    </source>
</evidence>
<dbReference type="InParanoid" id="A0A066VXP5"/>
<proteinExistence type="predicted"/>
<feature type="region of interest" description="Disordered" evidence="1">
    <location>
        <begin position="31"/>
        <end position="69"/>
    </location>
</feature>
<keyword evidence="3" id="KW-1185">Reference proteome</keyword>
<dbReference type="EMBL" id="JMSN01000035">
    <property type="protein sequence ID" value="KDN46487.1"/>
    <property type="molecule type" value="Genomic_DNA"/>
</dbReference>
<reference evidence="2 3" key="1">
    <citation type="submission" date="2014-05" db="EMBL/GenBank/DDBJ databases">
        <title>Draft genome sequence of a rare smut relative, Tilletiaria anomala UBC 951.</title>
        <authorList>
            <consortium name="DOE Joint Genome Institute"/>
            <person name="Toome M."/>
            <person name="Kuo A."/>
            <person name="Henrissat B."/>
            <person name="Lipzen A."/>
            <person name="Tritt A."/>
            <person name="Yoshinaga Y."/>
            <person name="Zane M."/>
            <person name="Barry K."/>
            <person name="Grigoriev I.V."/>
            <person name="Spatafora J.W."/>
            <person name="Aimea M.C."/>
        </authorList>
    </citation>
    <scope>NUCLEOTIDE SEQUENCE [LARGE SCALE GENOMIC DNA]</scope>
    <source>
        <strain evidence="2 3">UBC 951</strain>
    </source>
</reference>
<accession>A0A066VXP5</accession>
<dbReference type="GeneID" id="25264365"/>
<feature type="region of interest" description="Disordered" evidence="1">
    <location>
        <begin position="138"/>
        <end position="157"/>
    </location>
</feature>
<protein>
    <submittedName>
        <fullName evidence="2">Uncharacterized protein</fullName>
    </submittedName>
</protein>
<dbReference type="HOGENOM" id="CLU_1679187_0_0_1"/>
<evidence type="ECO:0000256" key="1">
    <source>
        <dbReference type="SAM" id="MobiDB-lite"/>
    </source>
</evidence>
<feature type="compositionally biased region" description="Polar residues" evidence="1">
    <location>
        <begin position="147"/>
        <end position="157"/>
    </location>
</feature>
<sequence>MQKAAAAATGLREDTLMADSEAALSVAVPPSCGAGGATWMAVSSGPEHDNIASQPGMPDEDQSRTSEGVEDVEVEGVMYEGQLSRVGASGLVAGRSHGDYHGRGQGRNERLLDSDIRDKYLCELGDIFSDGIMVPSATLVSPEESGSRPSTRTVPKT</sequence>
<dbReference type="AlphaFoldDB" id="A0A066VXP5"/>